<accession>A0ABV5KRK1</accession>
<dbReference type="Pfam" id="PF07470">
    <property type="entry name" value="Glyco_hydro_88"/>
    <property type="match status" value="1"/>
</dbReference>
<dbReference type="InterPro" id="IPR010905">
    <property type="entry name" value="Glyco_hydro_88"/>
</dbReference>
<organism evidence="2 3">
    <name type="scientific">Paenibacillus aurantiacus</name>
    <dbReference type="NCBI Taxonomy" id="1936118"/>
    <lineage>
        <taxon>Bacteria</taxon>
        <taxon>Bacillati</taxon>
        <taxon>Bacillota</taxon>
        <taxon>Bacilli</taxon>
        <taxon>Bacillales</taxon>
        <taxon>Paenibacillaceae</taxon>
        <taxon>Paenibacillus</taxon>
    </lineage>
</organism>
<gene>
    <name evidence="2" type="ORF">ACFFSY_17945</name>
</gene>
<reference evidence="2 3" key="1">
    <citation type="submission" date="2024-09" db="EMBL/GenBank/DDBJ databases">
        <authorList>
            <person name="Sun Q."/>
            <person name="Mori K."/>
        </authorList>
    </citation>
    <scope>NUCLEOTIDE SEQUENCE [LARGE SCALE GENOMIC DNA]</scope>
    <source>
        <strain evidence="2 3">TISTR 2452</strain>
    </source>
</reference>
<dbReference type="GO" id="GO:0016787">
    <property type="term" value="F:hydrolase activity"/>
    <property type="evidence" value="ECO:0007669"/>
    <property type="project" value="UniProtKB-KW"/>
</dbReference>
<keyword evidence="1 2" id="KW-0378">Hydrolase</keyword>
<dbReference type="InterPro" id="IPR008928">
    <property type="entry name" value="6-hairpin_glycosidase_sf"/>
</dbReference>
<evidence type="ECO:0000313" key="2">
    <source>
        <dbReference type="EMBL" id="MFB9327814.1"/>
    </source>
</evidence>
<keyword evidence="3" id="KW-1185">Reference proteome</keyword>
<sequence length="382" mass="43385">MRKFECNETEVRELIDRVVRRTMNIDFTWNWSCGVAYYGISKAWEVTGNQDYIDFLVKWVDEYLELGLPPFMVNSCAMGHTMLTLHEATGDSKYLDLAISKAEYLRKDAIRFGEGVFQHTVSSENDFPEQAWADTLFMAAYFLLRLGFKMDNKAYIDDALNQFYWHEEYLQDTKTNLFYHAWDNIRQDHLSAIYWGRANAWAAYTMSQAYKMLNPFMPAWMQIGGALCDQLSALVRLQTSEGLWRTVLNDETSYEETSASAGIAAAIVINGHPLHQNAIAKAYEGILANIDEDGSVRNVSAGTAVMHTADDYKVISKKRVQGWGQGLTLAFLVALLQNKELVSKISAFLIARIKSNKCRGATIVPLSDFPGEYKFLLDKGTR</sequence>
<proteinExistence type="predicted"/>
<dbReference type="PANTHER" id="PTHR33886">
    <property type="entry name" value="UNSATURATED RHAMNOGALACTURONAN HYDROLASE (EUROFUNG)"/>
    <property type="match status" value="1"/>
</dbReference>
<dbReference type="SUPFAM" id="SSF48208">
    <property type="entry name" value="Six-hairpin glycosidases"/>
    <property type="match status" value="1"/>
</dbReference>
<evidence type="ECO:0000313" key="3">
    <source>
        <dbReference type="Proteomes" id="UP001589747"/>
    </source>
</evidence>
<protein>
    <submittedName>
        <fullName evidence="2">Glycoside hydrolase family 105 protein</fullName>
    </submittedName>
</protein>
<dbReference type="InterPro" id="IPR052043">
    <property type="entry name" value="PolySaccharide_Degr_Enz"/>
</dbReference>
<dbReference type="RefSeq" id="WP_377496484.1">
    <property type="nucleotide sequence ID" value="NZ_JBHMDO010000029.1"/>
</dbReference>
<dbReference type="InterPro" id="IPR012341">
    <property type="entry name" value="6hp_glycosidase-like_sf"/>
</dbReference>
<dbReference type="PANTHER" id="PTHR33886:SF8">
    <property type="entry name" value="UNSATURATED RHAMNOGALACTURONAN HYDROLASE (EUROFUNG)"/>
    <property type="match status" value="1"/>
</dbReference>
<dbReference type="EMBL" id="JBHMDO010000029">
    <property type="protein sequence ID" value="MFB9327814.1"/>
    <property type="molecule type" value="Genomic_DNA"/>
</dbReference>
<dbReference type="Proteomes" id="UP001589747">
    <property type="component" value="Unassembled WGS sequence"/>
</dbReference>
<name>A0ABV5KRK1_9BACL</name>
<comment type="caution">
    <text evidence="2">The sequence shown here is derived from an EMBL/GenBank/DDBJ whole genome shotgun (WGS) entry which is preliminary data.</text>
</comment>
<evidence type="ECO:0000256" key="1">
    <source>
        <dbReference type="ARBA" id="ARBA00022801"/>
    </source>
</evidence>
<dbReference type="Gene3D" id="1.50.10.10">
    <property type="match status" value="1"/>
</dbReference>